<keyword evidence="4" id="KW-1185">Reference proteome</keyword>
<evidence type="ECO:0000256" key="2">
    <source>
        <dbReference type="SAM" id="Phobius"/>
    </source>
</evidence>
<proteinExistence type="predicted"/>
<protein>
    <recommendedName>
        <fullName evidence="5">Transmembrane protein</fullName>
    </recommendedName>
</protein>
<dbReference type="RefSeq" id="XP_007771951.1">
    <property type="nucleotide sequence ID" value="XM_007773761.1"/>
</dbReference>
<feature type="compositionally biased region" description="Low complexity" evidence="1">
    <location>
        <begin position="98"/>
        <end position="115"/>
    </location>
</feature>
<dbReference type="EMBL" id="JH711583">
    <property type="protein sequence ID" value="EIW77509.1"/>
    <property type="molecule type" value="Genomic_DNA"/>
</dbReference>
<reference evidence="4" key="1">
    <citation type="journal article" date="2012" name="Science">
        <title>The Paleozoic origin of enzymatic lignin decomposition reconstructed from 31 fungal genomes.</title>
        <authorList>
            <person name="Floudas D."/>
            <person name="Binder M."/>
            <person name="Riley R."/>
            <person name="Barry K."/>
            <person name="Blanchette R.A."/>
            <person name="Henrissat B."/>
            <person name="Martinez A.T."/>
            <person name="Otillar R."/>
            <person name="Spatafora J.W."/>
            <person name="Yadav J.S."/>
            <person name="Aerts A."/>
            <person name="Benoit I."/>
            <person name="Boyd A."/>
            <person name="Carlson A."/>
            <person name="Copeland A."/>
            <person name="Coutinho P.M."/>
            <person name="de Vries R.P."/>
            <person name="Ferreira P."/>
            <person name="Findley K."/>
            <person name="Foster B."/>
            <person name="Gaskell J."/>
            <person name="Glotzer D."/>
            <person name="Gorecki P."/>
            <person name="Heitman J."/>
            <person name="Hesse C."/>
            <person name="Hori C."/>
            <person name="Igarashi K."/>
            <person name="Jurgens J.A."/>
            <person name="Kallen N."/>
            <person name="Kersten P."/>
            <person name="Kohler A."/>
            <person name="Kuees U."/>
            <person name="Kumar T.K.A."/>
            <person name="Kuo A."/>
            <person name="LaButti K."/>
            <person name="Larrondo L.F."/>
            <person name="Lindquist E."/>
            <person name="Ling A."/>
            <person name="Lombard V."/>
            <person name="Lucas S."/>
            <person name="Lundell T."/>
            <person name="Martin R."/>
            <person name="McLaughlin D.J."/>
            <person name="Morgenstern I."/>
            <person name="Morin E."/>
            <person name="Murat C."/>
            <person name="Nagy L.G."/>
            <person name="Nolan M."/>
            <person name="Ohm R.A."/>
            <person name="Patyshakuliyeva A."/>
            <person name="Rokas A."/>
            <person name="Ruiz-Duenas F.J."/>
            <person name="Sabat G."/>
            <person name="Salamov A."/>
            <person name="Samejima M."/>
            <person name="Schmutz J."/>
            <person name="Slot J.C."/>
            <person name="St John F."/>
            <person name="Stenlid J."/>
            <person name="Sun H."/>
            <person name="Sun S."/>
            <person name="Syed K."/>
            <person name="Tsang A."/>
            <person name="Wiebenga A."/>
            <person name="Young D."/>
            <person name="Pisabarro A."/>
            <person name="Eastwood D.C."/>
            <person name="Martin F."/>
            <person name="Cullen D."/>
            <person name="Grigoriev I.V."/>
            <person name="Hibbett D.S."/>
        </authorList>
    </citation>
    <scope>NUCLEOTIDE SEQUENCE [LARGE SCALE GENOMIC DNA]</scope>
    <source>
        <strain evidence="4">RWD-64-598 SS2</strain>
    </source>
</reference>
<feature type="compositionally biased region" description="Low complexity" evidence="1">
    <location>
        <begin position="306"/>
        <end position="317"/>
    </location>
</feature>
<dbReference type="GeneID" id="19205833"/>
<comment type="caution">
    <text evidence="3">The sequence shown here is derived from an EMBL/GenBank/DDBJ whole genome shotgun (WGS) entry which is preliminary data.</text>
</comment>
<keyword evidence="2" id="KW-0812">Transmembrane</keyword>
<organism evidence="3 4">
    <name type="scientific">Coniophora puteana (strain RWD-64-598)</name>
    <name type="common">Brown rot fungus</name>
    <dbReference type="NCBI Taxonomy" id="741705"/>
    <lineage>
        <taxon>Eukaryota</taxon>
        <taxon>Fungi</taxon>
        <taxon>Dikarya</taxon>
        <taxon>Basidiomycota</taxon>
        <taxon>Agaricomycotina</taxon>
        <taxon>Agaricomycetes</taxon>
        <taxon>Agaricomycetidae</taxon>
        <taxon>Boletales</taxon>
        <taxon>Coniophorineae</taxon>
        <taxon>Coniophoraceae</taxon>
        <taxon>Coniophora</taxon>
    </lineage>
</organism>
<evidence type="ECO:0000256" key="1">
    <source>
        <dbReference type="SAM" id="MobiDB-lite"/>
    </source>
</evidence>
<sequence length="349" mass="37370">MYPMTISSRSNVQPPFKRRVAQAMTLKPPPVLSVSASSLISSEMHWFSRTFALAFFFLAFILYVVHADEIRHDYALRDGHLEAFEAVLTPQKVVDIASTTSSSSEQPSSTASSAGGSSGGSHSGSIIGGLIIGGIAAVSFAFAIGTIIRRRRRRVLLGDNASELSIAEAQPQTRASLIQETVAAVPDLAFPPYTYDNTSPSRPFLLRSESGLTLIAHPLYTTSMTPDASTPVLSRANSAGTLGPLVPHSLYTTVFSDPSSFAPSIAPSRETSAGTLAPAPQPLYPLIMPDSAFTSRPPSISRPALSRENSAISRSSSPEQIYFSPKRATRPPLSRENTNLSVHEEEDHA</sequence>
<dbReference type="AlphaFoldDB" id="A0A5M3ME10"/>
<feature type="transmembrane region" description="Helical" evidence="2">
    <location>
        <begin position="126"/>
        <end position="148"/>
    </location>
</feature>
<keyword evidence="2" id="KW-1133">Transmembrane helix</keyword>
<accession>A0A5M3ME10</accession>
<evidence type="ECO:0000313" key="4">
    <source>
        <dbReference type="Proteomes" id="UP000053558"/>
    </source>
</evidence>
<gene>
    <name evidence="3" type="ORF">CONPUDRAFT_167699</name>
</gene>
<dbReference type="KEGG" id="cput:CONPUDRAFT_167699"/>
<evidence type="ECO:0008006" key="5">
    <source>
        <dbReference type="Google" id="ProtNLM"/>
    </source>
</evidence>
<feature type="region of interest" description="Disordered" evidence="1">
    <location>
        <begin position="295"/>
        <end position="349"/>
    </location>
</feature>
<dbReference type="Proteomes" id="UP000053558">
    <property type="component" value="Unassembled WGS sequence"/>
</dbReference>
<feature type="region of interest" description="Disordered" evidence="1">
    <location>
        <begin position="98"/>
        <end position="119"/>
    </location>
</feature>
<name>A0A5M3ME10_CONPW</name>
<evidence type="ECO:0000313" key="3">
    <source>
        <dbReference type="EMBL" id="EIW77509.1"/>
    </source>
</evidence>
<keyword evidence="2" id="KW-0472">Membrane</keyword>